<dbReference type="InterPro" id="IPR001645">
    <property type="entry name" value="Folylpolyglutamate_synth"/>
</dbReference>
<feature type="domain" description="Mur ligase central" evidence="13">
    <location>
        <begin position="44"/>
        <end position="270"/>
    </location>
</feature>
<dbReference type="NCBIfam" id="TIGR01499">
    <property type="entry name" value="folC"/>
    <property type="match status" value="1"/>
</dbReference>
<dbReference type="GO" id="GO:0005524">
    <property type="term" value="F:ATP binding"/>
    <property type="evidence" value="ECO:0007669"/>
    <property type="project" value="UniProtKB-KW"/>
</dbReference>
<dbReference type="Pfam" id="PF02875">
    <property type="entry name" value="Mur_ligase_C"/>
    <property type="match status" value="1"/>
</dbReference>
<dbReference type="Gene3D" id="3.40.1190.10">
    <property type="entry name" value="Mur-like, catalytic domain"/>
    <property type="match status" value="1"/>
</dbReference>
<evidence type="ECO:0000256" key="11">
    <source>
        <dbReference type="PIRNR" id="PIRNR001563"/>
    </source>
</evidence>
<organism evidence="14 15">
    <name type="scientific">Alkaliphilus peptidifermentans DSM 18978</name>
    <dbReference type="NCBI Taxonomy" id="1120976"/>
    <lineage>
        <taxon>Bacteria</taxon>
        <taxon>Bacillati</taxon>
        <taxon>Bacillota</taxon>
        <taxon>Clostridia</taxon>
        <taxon>Peptostreptococcales</taxon>
        <taxon>Natronincolaceae</taxon>
        <taxon>Alkaliphilus</taxon>
    </lineage>
</organism>
<evidence type="ECO:0000256" key="7">
    <source>
        <dbReference type="ARBA" id="ARBA00022840"/>
    </source>
</evidence>
<dbReference type="Proteomes" id="UP000198636">
    <property type="component" value="Unassembled WGS sequence"/>
</dbReference>
<evidence type="ECO:0000256" key="2">
    <source>
        <dbReference type="ARBA" id="ARBA00008276"/>
    </source>
</evidence>
<dbReference type="GO" id="GO:0004326">
    <property type="term" value="F:tetrahydrofolylpolyglutamate synthase activity"/>
    <property type="evidence" value="ECO:0007669"/>
    <property type="project" value="UniProtKB-EC"/>
</dbReference>
<dbReference type="Pfam" id="PF08245">
    <property type="entry name" value="Mur_ligase_M"/>
    <property type="match status" value="1"/>
</dbReference>
<feature type="domain" description="Mur ligase C-terminal" evidence="12">
    <location>
        <begin position="298"/>
        <end position="417"/>
    </location>
</feature>
<dbReference type="RefSeq" id="WP_091539934.1">
    <property type="nucleotide sequence ID" value="NZ_FMUS01000003.1"/>
</dbReference>
<dbReference type="SUPFAM" id="SSF53244">
    <property type="entry name" value="MurD-like peptide ligases, peptide-binding domain"/>
    <property type="match status" value="1"/>
</dbReference>
<evidence type="ECO:0000256" key="3">
    <source>
        <dbReference type="ARBA" id="ARBA00013025"/>
    </source>
</evidence>
<keyword evidence="7 11" id="KW-0067">ATP-binding</keyword>
<dbReference type="FunFam" id="3.40.1190.10:FF:000011">
    <property type="entry name" value="Folylpolyglutamate synthase/dihydrofolate synthase"/>
    <property type="match status" value="1"/>
</dbReference>
<dbReference type="InterPro" id="IPR036615">
    <property type="entry name" value="Mur_ligase_C_dom_sf"/>
</dbReference>
<name>A0A1G5CI88_9FIRM</name>
<dbReference type="GO" id="GO:0046872">
    <property type="term" value="F:metal ion binding"/>
    <property type="evidence" value="ECO:0007669"/>
    <property type="project" value="UniProtKB-KW"/>
</dbReference>
<gene>
    <name evidence="14" type="ORF">SAMN03080606_00669</name>
</gene>
<comment type="catalytic activity">
    <reaction evidence="10">
        <text>(6S)-5,6,7,8-tetrahydrofolyl-(gamma-L-Glu)(n) + L-glutamate + ATP = (6S)-5,6,7,8-tetrahydrofolyl-(gamma-L-Glu)(n+1) + ADP + phosphate + H(+)</text>
        <dbReference type="Rhea" id="RHEA:10580"/>
        <dbReference type="Rhea" id="RHEA-COMP:14738"/>
        <dbReference type="Rhea" id="RHEA-COMP:14740"/>
        <dbReference type="ChEBI" id="CHEBI:15378"/>
        <dbReference type="ChEBI" id="CHEBI:29985"/>
        <dbReference type="ChEBI" id="CHEBI:30616"/>
        <dbReference type="ChEBI" id="CHEBI:43474"/>
        <dbReference type="ChEBI" id="CHEBI:141005"/>
        <dbReference type="ChEBI" id="CHEBI:456216"/>
        <dbReference type="EC" id="6.3.2.17"/>
    </reaction>
</comment>
<dbReference type="STRING" id="1120976.SAMN03080606_00669"/>
<keyword evidence="4 11" id="KW-0436">Ligase</keyword>
<dbReference type="PIRSF" id="PIRSF001563">
    <property type="entry name" value="Folylpolyglu_synth"/>
    <property type="match status" value="1"/>
</dbReference>
<dbReference type="GO" id="GO:0008841">
    <property type="term" value="F:dihydrofolate synthase activity"/>
    <property type="evidence" value="ECO:0007669"/>
    <property type="project" value="TreeGrafter"/>
</dbReference>
<dbReference type="InterPro" id="IPR018109">
    <property type="entry name" value="Folylpolyglutamate_synth_CS"/>
</dbReference>
<evidence type="ECO:0000259" key="12">
    <source>
        <dbReference type="Pfam" id="PF02875"/>
    </source>
</evidence>
<dbReference type="Gene3D" id="3.90.190.20">
    <property type="entry name" value="Mur ligase, C-terminal domain"/>
    <property type="match status" value="1"/>
</dbReference>
<reference evidence="14 15" key="1">
    <citation type="submission" date="2016-10" db="EMBL/GenBank/DDBJ databases">
        <authorList>
            <person name="de Groot N.N."/>
        </authorList>
    </citation>
    <scope>NUCLEOTIDE SEQUENCE [LARGE SCALE GENOMIC DNA]</scope>
    <source>
        <strain evidence="14 15">DSM 18978</strain>
    </source>
</reference>
<evidence type="ECO:0000256" key="6">
    <source>
        <dbReference type="ARBA" id="ARBA00022741"/>
    </source>
</evidence>
<dbReference type="GO" id="GO:0005737">
    <property type="term" value="C:cytoplasm"/>
    <property type="evidence" value="ECO:0007669"/>
    <property type="project" value="TreeGrafter"/>
</dbReference>
<dbReference type="EMBL" id="FMUS01000003">
    <property type="protein sequence ID" value="SCY02010.1"/>
    <property type="molecule type" value="Genomic_DNA"/>
</dbReference>
<dbReference type="InterPro" id="IPR004101">
    <property type="entry name" value="Mur_ligase_C"/>
</dbReference>
<evidence type="ECO:0000256" key="4">
    <source>
        <dbReference type="ARBA" id="ARBA00022598"/>
    </source>
</evidence>
<comment type="similarity">
    <text evidence="2 11">Belongs to the folylpolyglutamate synthase family.</text>
</comment>
<dbReference type="OrthoDB" id="9809356at2"/>
<dbReference type="PROSITE" id="PS01011">
    <property type="entry name" value="FOLYLPOLYGLU_SYNT_1"/>
    <property type="match status" value="1"/>
</dbReference>
<keyword evidence="6 11" id="KW-0547">Nucleotide-binding</keyword>
<evidence type="ECO:0000313" key="15">
    <source>
        <dbReference type="Proteomes" id="UP000198636"/>
    </source>
</evidence>
<dbReference type="SUPFAM" id="SSF53623">
    <property type="entry name" value="MurD-like peptide ligases, catalytic domain"/>
    <property type="match status" value="1"/>
</dbReference>
<protein>
    <recommendedName>
        <fullName evidence="3">tetrahydrofolate synthase</fullName>
        <ecNumber evidence="3">6.3.2.17</ecNumber>
    </recommendedName>
    <alternativeName>
        <fullName evidence="9">Tetrahydrofolylpolyglutamate synthase</fullName>
    </alternativeName>
</protein>
<comment type="cofactor">
    <cofactor evidence="1">
        <name>Mg(2+)</name>
        <dbReference type="ChEBI" id="CHEBI:18420"/>
    </cofactor>
</comment>
<evidence type="ECO:0000259" key="13">
    <source>
        <dbReference type="Pfam" id="PF08245"/>
    </source>
</evidence>
<evidence type="ECO:0000256" key="9">
    <source>
        <dbReference type="ARBA" id="ARBA00030592"/>
    </source>
</evidence>
<sequence>MKFYEAIQYIEFSHSHGTRLTLEMLSSILTKLNNPHKNLKYIHVAGTNGKGSTSSFIHSILIAGGYQVGLFTSPHLHCYTDRLRINGLNILQDEFALNFSMIKEIIDPMIEEGMPHPAMFDLMTLLAFVYYNNQNVDYVVLEVGLGGLYDATNVIEDSLISVITPIAIDHIDVLGNNLEVIASHKAGIIKPKGLVVYHWQEPLVEAVIKKVAEEKSALTYRVEKEGILLIEESLKGQVFKYENRFSALPDIKIQMLGLHQIYNAAIAIETALVLRHNNLIDITDDDICRGVLLNSWAGRLELVYESPLVLIDGAHNLQGAEVLAMAIEKYFKDMKLNLVIGMLNNKDVTGVLNKLVPLCQRVIVTKPNNPNAIDPSELAFLAAGYGKEILITNSIEDSVITALQTVETGEATIFTGSLYLVGDVRRILFSTLENEQAS</sequence>
<evidence type="ECO:0000256" key="1">
    <source>
        <dbReference type="ARBA" id="ARBA00001946"/>
    </source>
</evidence>
<accession>A0A1G5CI88</accession>
<evidence type="ECO:0000313" key="14">
    <source>
        <dbReference type="EMBL" id="SCY02010.1"/>
    </source>
</evidence>
<dbReference type="InterPro" id="IPR036565">
    <property type="entry name" value="Mur-like_cat_sf"/>
</dbReference>
<evidence type="ECO:0000256" key="5">
    <source>
        <dbReference type="ARBA" id="ARBA00022723"/>
    </source>
</evidence>
<keyword evidence="8" id="KW-0460">Magnesium</keyword>
<evidence type="ECO:0000256" key="8">
    <source>
        <dbReference type="ARBA" id="ARBA00022842"/>
    </source>
</evidence>
<dbReference type="PANTHER" id="PTHR11136:SF0">
    <property type="entry name" value="DIHYDROFOLATE SYNTHETASE-RELATED"/>
    <property type="match status" value="1"/>
</dbReference>
<keyword evidence="15" id="KW-1185">Reference proteome</keyword>
<dbReference type="PANTHER" id="PTHR11136">
    <property type="entry name" value="FOLYLPOLYGLUTAMATE SYNTHASE-RELATED"/>
    <property type="match status" value="1"/>
</dbReference>
<dbReference type="PROSITE" id="PS01012">
    <property type="entry name" value="FOLYLPOLYGLU_SYNT_2"/>
    <property type="match status" value="1"/>
</dbReference>
<proteinExistence type="inferred from homology"/>
<dbReference type="InterPro" id="IPR013221">
    <property type="entry name" value="Mur_ligase_cen"/>
</dbReference>
<dbReference type="EC" id="6.3.2.17" evidence="3"/>
<keyword evidence="5" id="KW-0479">Metal-binding</keyword>
<dbReference type="AlphaFoldDB" id="A0A1G5CI88"/>
<evidence type="ECO:0000256" key="10">
    <source>
        <dbReference type="ARBA" id="ARBA00047493"/>
    </source>
</evidence>